<dbReference type="EMBL" id="JABMCI010000067">
    <property type="protein sequence ID" value="NUU18399.1"/>
    <property type="molecule type" value="Genomic_DNA"/>
</dbReference>
<dbReference type="Proteomes" id="UP000565724">
    <property type="component" value="Unassembled WGS sequence"/>
</dbReference>
<keyword evidence="2" id="KW-1185">Reference proteome</keyword>
<name>A0A7Y6DYV4_9CELL</name>
<evidence type="ECO:0000313" key="1">
    <source>
        <dbReference type="EMBL" id="NUU18399.1"/>
    </source>
</evidence>
<comment type="caution">
    <text evidence="1">The sequence shown here is derived from an EMBL/GenBank/DDBJ whole genome shotgun (WGS) entry which is preliminary data.</text>
</comment>
<organism evidence="1 2">
    <name type="scientific">Cellulomonas humilata</name>
    <dbReference type="NCBI Taxonomy" id="144055"/>
    <lineage>
        <taxon>Bacteria</taxon>
        <taxon>Bacillati</taxon>
        <taxon>Actinomycetota</taxon>
        <taxon>Actinomycetes</taxon>
        <taxon>Micrococcales</taxon>
        <taxon>Cellulomonadaceae</taxon>
        <taxon>Cellulomonas</taxon>
    </lineage>
</organism>
<dbReference type="RefSeq" id="WP_175348327.1">
    <property type="nucleotide sequence ID" value="NZ_JABMCI010000067.1"/>
</dbReference>
<gene>
    <name evidence="1" type="ORF">HP550_14170</name>
</gene>
<reference evidence="1 2" key="1">
    <citation type="submission" date="2020-05" db="EMBL/GenBank/DDBJ databases">
        <title>Genome Sequencing of Type Strains.</title>
        <authorList>
            <person name="Lemaire J.F."/>
            <person name="Inderbitzin P."/>
            <person name="Gregorio O.A."/>
            <person name="Collins S.B."/>
            <person name="Wespe N."/>
            <person name="Knight-Connoni V."/>
        </authorList>
    </citation>
    <scope>NUCLEOTIDE SEQUENCE [LARGE SCALE GENOMIC DNA]</scope>
    <source>
        <strain evidence="1 2">ATCC 25174</strain>
    </source>
</reference>
<protein>
    <submittedName>
        <fullName evidence="1">Uncharacterized protein</fullName>
    </submittedName>
</protein>
<accession>A0A7Y6DYV4</accession>
<sequence>MPLFGRRPGIELPDDQVTAQVGALCTDQASRLSGVATVELILDEAPKPPTGAWITPRAVGAVAVSWEQFDDCLVAGVYGCEQWEFPRTTAGVATVRAVVDAAVTGAIEVGTGRGQTHYRVRLPDGSVREAARSSFKGWLLTMPGKPRLAWSTTAPYS</sequence>
<dbReference type="AlphaFoldDB" id="A0A7Y6DYV4"/>
<proteinExistence type="predicted"/>
<evidence type="ECO:0000313" key="2">
    <source>
        <dbReference type="Proteomes" id="UP000565724"/>
    </source>
</evidence>